<gene>
    <name evidence="1" type="ORF">E6Q11_02715</name>
</gene>
<dbReference type="EMBL" id="SSDS01000045">
    <property type="protein sequence ID" value="TXG77455.1"/>
    <property type="molecule type" value="Genomic_DNA"/>
</dbReference>
<comment type="caution">
    <text evidence="1">The sequence shown here is derived from an EMBL/GenBank/DDBJ whole genome shotgun (WGS) entry which is preliminary data.</text>
</comment>
<evidence type="ECO:0000313" key="1">
    <source>
        <dbReference type="EMBL" id="TXG77455.1"/>
    </source>
</evidence>
<dbReference type="AlphaFoldDB" id="A0A5C7J7B2"/>
<proteinExistence type="predicted"/>
<sequence length="66" mass="7310">MKITKQEVIRARVDPRLATKVKLIAHDLKCNPSEALRLIVDRIDPASLGNKKSSVQDSTVTHAAFN</sequence>
<evidence type="ECO:0000313" key="2">
    <source>
        <dbReference type="Proteomes" id="UP000321026"/>
    </source>
</evidence>
<reference evidence="1 2" key="1">
    <citation type="submission" date="2018-09" db="EMBL/GenBank/DDBJ databases">
        <title>Metagenome Assembled Genomes from an Advanced Water Purification Facility.</title>
        <authorList>
            <person name="Stamps B.W."/>
            <person name="Spear J.R."/>
        </authorList>
    </citation>
    <scope>NUCLEOTIDE SEQUENCE [LARGE SCALE GENOMIC DNA]</scope>
    <source>
        <strain evidence="1">Bin_63_2</strain>
    </source>
</reference>
<name>A0A5C7J7B2_9BACT</name>
<protein>
    <submittedName>
        <fullName evidence="1">Uncharacterized protein</fullName>
    </submittedName>
</protein>
<organism evidence="1 2">
    <name type="scientific">Candidatus Dojkabacteria bacterium</name>
    <dbReference type="NCBI Taxonomy" id="2099670"/>
    <lineage>
        <taxon>Bacteria</taxon>
        <taxon>Candidatus Dojkabacteria</taxon>
    </lineage>
</organism>
<accession>A0A5C7J7B2</accession>
<dbReference type="Proteomes" id="UP000321026">
    <property type="component" value="Unassembled WGS sequence"/>
</dbReference>